<evidence type="ECO:0000256" key="5">
    <source>
        <dbReference type="ARBA" id="ARBA00023026"/>
    </source>
</evidence>
<dbReference type="Pfam" id="PF14496">
    <property type="entry name" value="NEL"/>
    <property type="match status" value="1"/>
</dbReference>
<evidence type="ECO:0000256" key="6">
    <source>
        <dbReference type="PROSITE-ProRule" id="PRU01398"/>
    </source>
</evidence>
<dbReference type="Proteomes" id="UP000325607">
    <property type="component" value="Unassembled WGS sequence"/>
</dbReference>
<dbReference type="OrthoDB" id="1467561at2"/>
<dbReference type="GO" id="GO:0016567">
    <property type="term" value="P:protein ubiquitination"/>
    <property type="evidence" value="ECO:0007669"/>
    <property type="project" value="InterPro"/>
</dbReference>
<keyword evidence="3" id="KW-0433">Leucine-rich repeat</keyword>
<comment type="similarity">
    <text evidence="6">Belongs to the LRR-containing bacterial E3 ligase family.</text>
</comment>
<evidence type="ECO:0000313" key="9">
    <source>
        <dbReference type="Proteomes" id="UP000325607"/>
    </source>
</evidence>
<dbReference type="RefSeq" id="WP_150579652.1">
    <property type="nucleotide sequence ID" value="NZ_CABVGX010000007.1"/>
</dbReference>
<dbReference type="InterPro" id="IPR050216">
    <property type="entry name" value="LRR_domain-containing"/>
</dbReference>
<organism evidence="8 9">
    <name type="scientific">Pseudomonas fluorescens</name>
    <dbReference type="NCBI Taxonomy" id="294"/>
    <lineage>
        <taxon>Bacteria</taxon>
        <taxon>Pseudomonadati</taxon>
        <taxon>Pseudomonadota</taxon>
        <taxon>Gammaproteobacteria</taxon>
        <taxon>Pseudomonadales</taxon>
        <taxon>Pseudomonadaceae</taxon>
        <taxon>Pseudomonas</taxon>
    </lineage>
</organism>
<dbReference type="GO" id="GO:0005576">
    <property type="term" value="C:extracellular region"/>
    <property type="evidence" value="ECO:0007669"/>
    <property type="project" value="UniProtKB-UniRule"/>
</dbReference>
<evidence type="ECO:0000256" key="3">
    <source>
        <dbReference type="ARBA" id="ARBA00022614"/>
    </source>
</evidence>
<evidence type="ECO:0000313" key="8">
    <source>
        <dbReference type="EMBL" id="VVM60233.1"/>
    </source>
</evidence>
<dbReference type="PANTHER" id="PTHR48051:SF1">
    <property type="entry name" value="RAS SUPPRESSOR PROTEIN 1"/>
    <property type="match status" value="1"/>
</dbReference>
<dbReference type="SUPFAM" id="SSF52058">
    <property type="entry name" value="L domain-like"/>
    <property type="match status" value="1"/>
</dbReference>
<dbReference type="EMBL" id="CABVGX010000007">
    <property type="protein sequence ID" value="VVM60233.1"/>
    <property type="molecule type" value="Genomic_DNA"/>
</dbReference>
<reference evidence="8 9" key="1">
    <citation type="submission" date="2019-09" db="EMBL/GenBank/DDBJ databases">
        <authorList>
            <person name="Chandra G."/>
            <person name="Truman W A."/>
        </authorList>
    </citation>
    <scope>NUCLEOTIDE SEQUENCE [LARGE SCALE GENOMIC DNA]</scope>
    <source>
        <strain evidence="8">PS645</strain>
    </source>
</reference>
<dbReference type="InterPro" id="IPR003591">
    <property type="entry name" value="Leu-rich_rpt_typical-subtyp"/>
</dbReference>
<evidence type="ECO:0000256" key="1">
    <source>
        <dbReference type="ARBA" id="ARBA00000900"/>
    </source>
</evidence>
<sequence>MLNSPEITPAGITLTPADRTAAVVEQTADLDKAEVLEKSTPPWLAGADLATVQALRAAFQQSGLTQARAAEVLDKLKPLDVFCKEELTRTLKDKWTGDFDVERDTLEIVRRSITSTSTPFPVDFEEKITTTSRSLLHAAMENFTAEESESDGIPRESLIRINGLAQTGPVMTPTKFALLCRELDLGARYQSHIAEVLALPAQSTGNRSATAADVQQSKLLDLKIAVHIASLKKDISEAVYTMLLSVINQDVPAAQTQNALFDGSPVIWQGLMIHEACVCGALVFSAVSIDTEPTAKCVVYMPNEPRRPLFEYASLDEFKVYLSLKLQTKSYRQYFASQLLPGHDKTDFFTAFDEDKSLGNLTATPATCLSGFFFGAFVSKTQRDAQVLAVSSADVDERQRQKTIQRLLDDGVLLLNAAAFFVPALGQLMLGAAVIEIASEVYEGVQDWTHAERHRALSHLLTVVENLAQLAAFAVGGKIVSAALSRGMKEQAAFFDGFEAVTRADGQKRLWKPDLQPYRQTSALPETLQPDAKGIYKDGEHTSIVMENSAFRVTHNSTLKHWQISHPAHPDAYAPAVERNAEGGWRYVHEHAHEWPDSGYALKRAAPRLDTFSQRQLTQIADIAGVSPAELCRLHESNLKLPARLNDCIERFKLNDHISRFINAMEAGENANTEFLQEQLHTLPRLPGWPAHRFIEVRDDQSLVVARFPETAPVNDEVNSVHVSQKQLDAGQLLDTVIAGLYPQEVEGIIGVTTGQSKAGLLASKIGASLKDDRRALHEWLYKSYDGEPSAAVATLRALGADVPTRVAEELLAQASQRDRVFLRDRKMLGLDLVEQVRAMQSSLRVDRALTGLHLPHLANSDSDQLALRLLDQLQGWDEDFRLEVRQDSPTGTLLDSVGKADASVGECIVKTSGGYHVNHLQNTLVVTRTSRTFVEAILHALPAGRRTRMGLSGADNFDSVLLREHLVTAATGNPARTTRVLRGEKTEAPAHLSACTQADPPVSNAYPWGLIRKVRKLYPLFTNAQVSAFLDAAGTTHKLRADRIKDLQEQWKKLRSVLHRWRDDEVQMKQVPGTLNDVRVSRRQVANAIENCWRRITPPRWPAGLAQTTLKLQRNPVGALPTLTEQDVAHVRTLCIRDMGAGDELAYFLKPFKGLVRLELDGNQLSRLPEALSHMPDLEHLSLTRNKLALTEHTLRKMAAMRKLKVLELSGNRLGATVDVSKMFDLRSLLMVDTHSTELPVGLSRLPYLELVNLSGNDIRELPDWLFRVPGQFARRMVLRHNPLSEASRAKLKDYRDANGIGMGFLEDDVAVINEQKARELWMPDAREENYAGRNRSWTALKNEPHSAGFFQLLAELGSTADNRFVHEDMTRRVWSVIEAAEADSALRDHLLPLAERANCNDSTAMLFSNLETAVDIDTLIRESANAHDQAARLLDLGRRLFRQDYLATLSDEYVRTHPQSDPVEVALAYRTGLAVKLELIGQPTHMLYSSLGGVTPGDLNSAYDKVMAAELSSDLLDDISSRAFWSDFLREHHAKQFTDLAAPFHERVETAIETREALGDGYLAHVDGIVSEMETAQKNLLKRLTQQAMQAAEQKVCFKLD</sequence>
<keyword evidence="5" id="KW-0843">Virulence</keyword>
<proteinExistence type="inferred from homology"/>
<dbReference type="PROSITE" id="PS52053">
    <property type="entry name" value="NEL"/>
    <property type="match status" value="1"/>
</dbReference>
<dbReference type="InterPro" id="IPR029487">
    <property type="entry name" value="NEL_dom"/>
</dbReference>
<evidence type="ECO:0000256" key="2">
    <source>
        <dbReference type="ARBA" id="ARBA00012483"/>
    </source>
</evidence>
<feature type="active site" description="Glycyl thioester intermediate" evidence="6">
    <location>
        <position position="1401"/>
    </location>
</feature>
<name>A0A5E6QYC7_PSEFL</name>
<keyword evidence="6" id="KW-0964">Secreted</keyword>
<feature type="domain" description="NEL" evidence="7">
    <location>
        <begin position="1315"/>
        <end position="1603"/>
    </location>
</feature>
<dbReference type="GO" id="GO:0061630">
    <property type="term" value="F:ubiquitin protein ligase activity"/>
    <property type="evidence" value="ECO:0007669"/>
    <property type="project" value="UniProtKB-EC"/>
</dbReference>
<dbReference type="Pfam" id="PF20178">
    <property type="entry name" value="ToxA_N"/>
    <property type="match status" value="1"/>
</dbReference>
<dbReference type="GO" id="GO:0005737">
    <property type="term" value="C:cytoplasm"/>
    <property type="evidence" value="ECO:0007669"/>
    <property type="project" value="TreeGrafter"/>
</dbReference>
<dbReference type="InterPro" id="IPR046673">
    <property type="entry name" value="ToxA_N"/>
</dbReference>
<evidence type="ECO:0000256" key="4">
    <source>
        <dbReference type="ARBA" id="ARBA00022737"/>
    </source>
</evidence>
<dbReference type="SMART" id="SM00369">
    <property type="entry name" value="LRR_TYP"/>
    <property type="match status" value="4"/>
</dbReference>
<dbReference type="EC" id="2.3.2.27" evidence="2"/>
<dbReference type="InterPro" id="IPR032675">
    <property type="entry name" value="LRR_dom_sf"/>
</dbReference>
<comment type="PTM">
    <text evidence="6">Ubiquitinated in the presence of host E1 ubiquitin-activating enzyme, E2 ubiquitin-conjugating enzyme and ubiquitin.</text>
</comment>
<dbReference type="Gene3D" id="3.80.10.10">
    <property type="entry name" value="Ribonuclease Inhibitor"/>
    <property type="match status" value="1"/>
</dbReference>
<keyword evidence="6" id="KW-0808">Transferase</keyword>
<dbReference type="PANTHER" id="PTHR48051">
    <property type="match status" value="1"/>
</dbReference>
<accession>A0A5E6QYC7</accession>
<keyword evidence="6" id="KW-0832">Ubl conjugation</keyword>
<gene>
    <name evidence="8" type="ORF">PS645_01217</name>
</gene>
<evidence type="ECO:0000259" key="7">
    <source>
        <dbReference type="PROSITE" id="PS52053"/>
    </source>
</evidence>
<keyword evidence="6" id="KW-1035">Host cytoplasm</keyword>
<protein>
    <recommendedName>
        <fullName evidence="2">RING-type E3 ubiquitin transferase</fullName>
        <ecNumber evidence="2">2.3.2.27</ecNumber>
    </recommendedName>
</protein>
<comment type="catalytic activity">
    <reaction evidence="1">
        <text>S-ubiquitinyl-[E2 ubiquitin-conjugating enzyme]-L-cysteine + [acceptor protein]-L-lysine = [E2 ubiquitin-conjugating enzyme]-L-cysteine + N(6)-ubiquitinyl-[acceptor protein]-L-lysine.</text>
        <dbReference type="EC" id="2.3.2.27"/>
    </reaction>
</comment>
<keyword evidence="6" id="KW-0833">Ubl conjugation pathway</keyword>
<keyword evidence="4" id="KW-0677">Repeat</keyword>
<dbReference type="Gene3D" id="1.20.58.360">
    <property type="entry name" value="Shigella T3SS effector IpaH defines"/>
    <property type="match status" value="1"/>
</dbReference>